<dbReference type="InterPro" id="IPR050961">
    <property type="entry name" value="BolA/IbaG_stress_morph_reg"/>
</dbReference>
<protein>
    <submittedName>
        <fullName evidence="3">Transcriptional regulator, BolA protein</fullName>
    </submittedName>
</protein>
<dbReference type="Proteomes" id="UP000019092">
    <property type="component" value="Chromosome"/>
</dbReference>
<evidence type="ECO:0000313" key="4">
    <source>
        <dbReference type="Proteomes" id="UP000019092"/>
    </source>
</evidence>
<dbReference type="InterPro" id="IPR036065">
    <property type="entry name" value="BolA-like_sf"/>
</dbReference>
<reference evidence="3 4" key="1">
    <citation type="submission" date="2013-12" db="EMBL/GenBank/DDBJ databases">
        <title>Annotation of the Bibersteinia trehalosi USDA-ARS-USMARC-189 complete genome.</title>
        <authorList>
            <person name="Harhay G.P."/>
            <person name="McVey S."/>
            <person name="Clawson M.L."/>
            <person name="Bono J."/>
            <person name="Heaton M.P."/>
            <person name="Chitko-Mckown C.G."/>
            <person name="Harhay D.M."/>
            <person name="Smith T.P.L."/>
        </authorList>
    </citation>
    <scope>NUCLEOTIDE SEQUENCE [LARGE SCALE GENOMIC DNA]</scope>
    <source>
        <strain evidence="3 4">USDA-ARS-USMARC-189</strain>
    </source>
</reference>
<dbReference type="InterPro" id="IPR002634">
    <property type="entry name" value="BolA"/>
</dbReference>
<dbReference type="PANTHER" id="PTHR46229:SF2">
    <property type="entry name" value="BOLA-LIKE PROTEIN 1"/>
    <property type="match status" value="1"/>
</dbReference>
<comment type="similarity">
    <text evidence="1 2">Belongs to the BolA/IbaG family.</text>
</comment>
<dbReference type="PANTHER" id="PTHR46229">
    <property type="entry name" value="BOLA TRANSCRIPTION REGULATOR"/>
    <property type="match status" value="1"/>
</dbReference>
<dbReference type="Pfam" id="PF01722">
    <property type="entry name" value="BolA"/>
    <property type="match status" value="1"/>
</dbReference>
<evidence type="ECO:0000256" key="1">
    <source>
        <dbReference type="ARBA" id="ARBA00005578"/>
    </source>
</evidence>
<accession>A0ABM5PC62</accession>
<dbReference type="Gene3D" id="3.30.300.90">
    <property type="entry name" value="BolA-like"/>
    <property type="match status" value="1"/>
</dbReference>
<evidence type="ECO:0000313" key="3">
    <source>
        <dbReference type="EMBL" id="AHG83683.1"/>
    </source>
</evidence>
<gene>
    <name evidence="3" type="ORF">F543_8190</name>
</gene>
<organism evidence="3 4">
    <name type="scientific">Bibersteinia trehalosi USDA-ARS-USMARC-189</name>
    <dbReference type="NCBI Taxonomy" id="1263831"/>
    <lineage>
        <taxon>Bacteria</taxon>
        <taxon>Pseudomonadati</taxon>
        <taxon>Pseudomonadota</taxon>
        <taxon>Gammaproteobacteria</taxon>
        <taxon>Pasteurellales</taxon>
        <taxon>Pasteurellaceae</taxon>
        <taxon>Bibersteinia</taxon>
    </lineage>
</organism>
<dbReference type="PIRSF" id="PIRSF003113">
    <property type="entry name" value="BolA"/>
    <property type="match status" value="1"/>
</dbReference>
<evidence type="ECO:0000256" key="2">
    <source>
        <dbReference type="RuleBase" id="RU003860"/>
    </source>
</evidence>
<name>A0ABM5PC62_BIBTR</name>
<keyword evidence="4" id="KW-1185">Reference proteome</keyword>
<proteinExistence type="inferred from homology"/>
<dbReference type="EMBL" id="CP006955">
    <property type="protein sequence ID" value="AHG83683.1"/>
    <property type="molecule type" value="Genomic_DNA"/>
</dbReference>
<sequence length="121" mass="13451">MTKYSIIHAKLPKIQGEIMSVEQTIVSKLHERFSPTVLHIENESHRHSAGRGAESHFKVVLVSDAFNAMRAVARHRAVYECLAQELENGVHALALHLYTLAEWKEDGEAIPASTNCVGHGK</sequence>
<dbReference type="SUPFAM" id="SSF82657">
    <property type="entry name" value="BolA-like"/>
    <property type="match status" value="1"/>
</dbReference>